<comment type="caution">
    <text evidence="1">The sequence shown here is derived from an EMBL/GenBank/DDBJ whole genome shotgun (WGS) entry which is preliminary data.</text>
</comment>
<evidence type="ECO:0000313" key="2">
    <source>
        <dbReference type="Proteomes" id="UP000439903"/>
    </source>
</evidence>
<evidence type="ECO:0000313" key="1">
    <source>
        <dbReference type="EMBL" id="KAF0436098.1"/>
    </source>
</evidence>
<name>A0A8H3X997_GIGMA</name>
<protein>
    <submittedName>
        <fullName evidence="1">Uncharacterized protein</fullName>
    </submittedName>
</protein>
<dbReference type="EMBL" id="WTPW01001434">
    <property type="protein sequence ID" value="KAF0436098.1"/>
    <property type="molecule type" value="Genomic_DNA"/>
</dbReference>
<reference evidence="1 2" key="1">
    <citation type="journal article" date="2019" name="Environ. Microbiol.">
        <title>At the nexus of three kingdoms: the genome of the mycorrhizal fungus Gigaspora margarita provides insights into plant, endobacterial and fungal interactions.</title>
        <authorList>
            <person name="Venice F."/>
            <person name="Ghignone S."/>
            <person name="Salvioli di Fossalunga A."/>
            <person name="Amselem J."/>
            <person name="Novero M."/>
            <person name="Xianan X."/>
            <person name="Sedzielewska Toro K."/>
            <person name="Morin E."/>
            <person name="Lipzen A."/>
            <person name="Grigoriev I.V."/>
            <person name="Henrissat B."/>
            <person name="Martin F.M."/>
            <person name="Bonfante P."/>
        </authorList>
    </citation>
    <scope>NUCLEOTIDE SEQUENCE [LARGE SCALE GENOMIC DNA]</scope>
    <source>
        <strain evidence="1 2">BEG34</strain>
    </source>
</reference>
<sequence>MSPQLVDGDELRFYENEILKYSYPQPIISTSDTLDAESNASAPEAMKIDSRIPNLFIINESHTDPIENNITSFKEQEKGSDMMPIIYFNTIKIPFTILDQFSRTIPDNINLTEPLQNFYQLYSNVSFTNFPKYQDNSLHFQKAGKDVQWQ</sequence>
<keyword evidence="2" id="KW-1185">Reference proteome</keyword>
<gene>
    <name evidence="1" type="ORF">F8M41_004718</name>
</gene>
<accession>A0A8H3X997</accession>
<dbReference type="Proteomes" id="UP000439903">
    <property type="component" value="Unassembled WGS sequence"/>
</dbReference>
<proteinExistence type="predicted"/>
<dbReference type="AlphaFoldDB" id="A0A8H3X997"/>
<organism evidence="1 2">
    <name type="scientific">Gigaspora margarita</name>
    <dbReference type="NCBI Taxonomy" id="4874"/>
    <lineage>
        <taxon>Eukaryota</taxon>
        <taxon>Fungi</taxon>
        <taxon>Fungi incertae sedis</taxon>
        <taxon>Mucoromycota</taxon>
        <taxon>Glomeromycotina</taxon>
        <taxon>Glomeromycetes</taxon>
        <taxon>Diversisporales</taxon>
        <taxon>Gigasporaceae</taxon>
        <taxon>Gigaspora</taxon>
    </lineage>
</organism>